<dbReference type="KEGG" id="sgy:Sgly_1794"/>
<dbReference type="PROSITE" id="PS51257">
    <property type="entry name" value="PROKAR_LIPOPROTEIN"/>
    <property type="match status" value="1"/>
</dbReference>
<dbReference type="InterPro" id="IPR001279">
    <property type="entry name" value="Metallo-B-lactamas"/>
</dbReference>
<dbReference type="HOGENOM" id="CLU_009673_5_2_9"/>
<evidence type="ECO:0000313" key="5">
    <source>
        <dbReference type="Proteomes" id="UP000007488"/>
    </source>
</evidence>
<keyword evidence="1" id="KW-0378">Hydrolase</keyword>
<dbReference type="STRING" id="645991.Sgly_1794"/>
<dbReference type="InterPro" id="IPR036866">
    <property type="entry name" value="RibonucZ/Hydroxyglut_hydro"/>
</dbReference>
<protein>
    <submittedName>
        <fullName evidence="4">RNA-metabolising metallo-beta-lactamase</fullName>
    </submittedName>
</protein>
<feature type="domain" description="Metallo-beta-lactamase" evidence="2">
    <location>
        <begin position="13"/>
        <end position="242"/>
    </location>
</feature>
<dbReference type="GO" id="GO:0004521">
    <property type="term" value="F:RNA endonuclease activity"/>
    <property type="evidence" value="ECO:0007669"/>
    <property type="project" value="TreeGrafter"/>
</dbReference>
<dbReference type="AlphaFoldDB" id="F0SZK5"/>
<dbReference type="PANTHER" id="PTHR11203:SF37">
    <property type="entry name" value="INTEGRATOR COMPLEX SUBUNIT 11"/>
    <property type="match status" value="1"/>
</dbReference>
<dbReference type="SMART" id="SM01027">
    <property type="entry name" value="Beta-Casp"/>
    <property type="match status" value="1"/>
</dbReference>
<evidence type="ECO:0000313" key="4">
    <source>
        <dbReference type="EMBL" id="ADY56091.1"/>
    </source>
</evidence>
<dbReference type="InterPro" id="IPR022712">
    <property type="entry name" value="Beta_Casp"/>
</dbReference>
<dbReference type="Proteomes" id="UP000007488">
    <property type="component" value="Chromosome"/>
</dbReference>
<dbReference type="Gene3D" id="3.40.50.10890">
    <property type="match status" value="1"/>
</dbReference>
<feature type="domain" description="Beta-Casp" evidence="3">
    <location>
        <begin position="253"/>
        <end position="378"/>
    </location>
</feature>
<gene>
    <name evidence="4" type="ordered locus">Sgly_1794</name>
</gene>
<dbReference type="Gene3D" id="3.60.15.10">
    <property type="entry name" value="Ribonuclease Z/Hydroxyacylglutathione hydrolase-like"/>
    <property type="match status" value="1"/>
</dbReference>
<dbReference type="CDD" id="cd16295">
    <property type="entry name" value="TTHA0252-CPSF-like_MBL-fold"/>
    <property type="match status" value="1"/>
</dbReference>
<dbReference type="SMART" id="SM00849">
    <property type="entry name" value="Lactamase_B"/>
    <property type="match status" value="1"/>
</dbReference>
<dbReference type="EMBL" id="CP002547">
    <property type="protein sequence ID" value="ADY56091.1"/>
    <property type="molecule type" value="Genomic_DNA"/>
</dbReference>
<sequence>MKINFFGASGTVTGSCYLVEASGFRILIDCGMFQGSKIIKELNYGDFPFDPLSIDAVILTHAHIDHSGLIPKLIKSGYNGKVYATPATKAFCEVMLPDSGHIQEMEIERKNRKRVRAGLLPLAPIYTAEQGLAALNSFLSVPYHQNVVLGDGAEFEFYDAGHILGSSYVMLKITEGDGVKKILFSGDIGSSDQPYIENPSKVGGADVVIMETTYGDRMHTEKPQRLERFAQIIQDAFARGDHIIIPAFAVERTQDLLYYLKDLQDKKMIPVIPIYVDSPLAVAATKIFNRHPDVFDDETTEKIDQGNNPLVMKNLHFSVTTDDSIRLNNLQERAIIISASGMADAGRIKHHLKHNLWKENTTVIFVGYQAEGTLGRRLVDGAEEVTIHGETITVKANIVQLMGFSSHADQRELLDWVEYAGKDAEEIILVHGERESLDGFSLLLQEKLNKQPLIPELGESIEFKDGQIICVKPDKPWLKVMEERLSEIEDEKLKPFVARKAPVKKKVLVARANQLYSGLRRKLRIAMDKKRNEESYEVLIETLKEISNMLDSIK</sequence>
<dbReference type="Pfam" id="PF07521">
    <property type="entry name" value="RMMBL"/>
    <property type="match status" value="1"/>
</dbReference>
<dbReference type="Pfam" id="PF00753">
    <property type="entry name" value="Lactamase_B"/>
    <property type="match status" value="1"/>
</dbReference>
<evidence type="ECO:0000256" key="1">
    <source>
        <dbReference type="ARBA" id="ARBA00022801"/>
    </source>
</evidence>
<dbReference type="Pfam" id="PF10996">
    <property type="entry name" value="Beta-Casp"/>
    <property type="match status" value="1"/>
</dbReference>
<accession>F0SZK5</accession>
<dbReference type="RefSeq" id="WP_013624959.1">
    <property type="nucleotide sequence ID" value="NC_015172.1"/>
</dbReference>
<dbReference type="SUPFAM" id="SSF56281">
    <property type="entry name" value="Metallo-hydrolase/oxidoreductase"/>
    <property type="match status" value="1"/>
</dbReference>
<evidence type="ECO:0000259" key="3">
    <source>
        <dbReference type="SMART" id="SM01027"/>
    </source>
</evidence>
<proteinExistence type="predicted"/>
<dbReference type="OrthoDB" id="9803916at2"/>
<dbReference type="eggNOG" id="COG1236">
    <property type="taxonomic scope" value="Bacteria"/>
</dbReference>
<reference evidence="5" key="2">
    <citation type="submission" date="2011-02" db="EMBL/GenBank/DDBJ databases">
        <title>The complete genome of Syntrophobotulus glycolicus DSM 8271.</title>
        <authorList>
            <person name="Lucas S."/>
            <person name="Copeland A."/>
            <person name="Lapidus A."/>
            <person name="Bruce D."/>
            <person name="Goodwin L."/>
            <person name="Pitluck S."/>
            <person name="Kyrpides N."/>
            <person name="Mavromatis K."/>
            <person name="Pagani I."/>
            <person name="Ivanova N."/>
            <person name="Mikhailova N."/>
            <person name="Chertkov O."/>
            <person name="Held B."/>
            <person name="Detter J.C."/>
            <person name="Tapia R."/>
            <person name="Han C."/>
            <person name="Land M."/>
            <person name="Hauser L."/>
            <person name="Markowitz V."/>
            <person name="Cheng J.-F."/>
            <person name="Hugenholtz P."/>
            <person name="Woyke T."/>
            <person name="Wu D."/>
            <person name="Spring S."/>
            <person name="Schroeder M."/>
            <person name="Brambilla E."/>
            <person name="Klenk H.-P."/>
            <person name="Eisen J.A."/>
        </authorList>
    </citation>
    <scope>NUCLEOTIDE SEQUENCE [LARGE SCALE GENOMIC DNA]</scope>
    <source>
        <strain evidence="5">DSM 8271 / FlGlyR</strain>
    </source>
</reference>
<keyword evidence="5" id="KW-1185">Reference proteome</keyword>
<dbReference type="InterPro" id="IPR050698">
    <property type="entry name" value="MBL"/>
</dbReference>
<dbReference type="PANTHER" id="PTHR11203">
    <property type="entry name" value="CLEAVAGE AND POLYADENYLATION SPECIFICITY FACTOR FAMILY MEMBER"/>
    <property type="match status" value="1"/>
</dbReference>
<dbReference type="InterPro" id="IPR011108">
    <property type="entry name" value="RMMBL"/>
</dbReference>
<name>F0SZK5_SYNGF</name>
<organism evidence="4 5">
    <name type="scientific">Syntrophobotulus glycolicus (strain DSM 8271 / FlGlyR)</name>
    <dbReference type="NCBI Taxonomy" id="645991"/>
    <lineage>
        <taxon>Bacteria</taxon>
        <taxon>Bacillati</taxon>
        <taxon>Bacillota</taxon>
        <taxon>Clostridia</taxon>
        <taxon>Eubacteriales</taxon>
        <taxon>Desulfitobacteriaceae</taxon>
        <taxon>Syntrophobotulus</taxon>
    </lineage>
</organism>
<dbReference type="GO" id="GO:0016787">
    <property type="term" value="F:hydrolase activity"/>
    <property type="evidence" value="ECO:0007669"/>
    <property type="project" value="UniProtKB-KW"/>
</dbReference>
<reference evidence="4 5" key="1">
    <citation type="journal article" date="2011" name="Stand. Genomic Sci.">
        <title>Complete genome sequence of Syntrophobotulus glycolicus type strain (FlGlyR).</title>
        <authorList>
            <person name="Han C."/>
            <person name="Mwirichia R."/>
            <person name="Chertkov O."/>
            <person name="Held B."/>
            <person name="Lapidus A."/>
            <person name="Nolan M."/>
            <person name="Lucas S."/>
            <person name="Hammon N."/>
            <person name="Deshpande S."/>
            <person name="Cheng J.F."/>
            <person name="Tapia R."/>
            <person name="Goodwin L."/>
            <person name="Pitluck S."/>
            <person name="Huntemann M."/>
            <person name="Liolios K."/>
            <person name="Ivanova N."/>
            <person name="Pagani I."/>
            <person name="Mavromatis K."/>
            <person name="Ovchinikova G."/>
            <person name="Pati A."/>
            <person name="Chen A."/>
            <person name="Palaniappan K."/>
            <person name="Land M."/>
            <person name="Hauser L."/>
            <person name="Brambilla E.M."/>
            <person name="Rohde M."/>
            <person name="Spring S."/>
            <person name="Sikorski J."/>
            <person name="Goker M."/>
            <person name="Woyke T."/>
            <person name="Bristow J."/>
            <person name="Eisen J.A."/>
            <person name="Markowitz V."/>
            <person name="Hugenholtz P."/>
            <person name="Kyrpides N.C."/>
            <person name="Klenk H.P."/>
            <person name="Detter J.C."/>
        </authorList>
    </citation>
    <scope>NUCLEOTIDE SEQUENCE [LARGE SCALE GENOMIC DNA]</scope>
    <source>
        <strain evidence="5">DSM 8271 / FlGlyR</strain>
    </source>
</reference>
<evidence type="ECO:0000259" key="2">
    <source>
        <dbReference type="SMART" id="SM00849"/>
    </source>
</evidence>